<organism evidence="2 3">
    <name type="scientific">Nocardia arthritidis</name>
    <dbReference type="NCBI Taxonomy" id="228602"/>
    <lineage>
        <taxon>Bacteria</taxon>
        <taxon>Bacillati</taxon>
        <taxon>Actinomycetota</taxon>
        <taxon>Actinomycetes</taxon>
        <taxon>Mycobacteriales</taxon>
        <taxon>Nocardiaceae</taxon>
        <taxon>Nocardia</taxon>
    </lineage>
</organism>
<reference evidence="2 3" key="1">
    <citation type="journal article" date="2019" name="ACS Chem. Biol.">
        <title>Identification and Mobilization of a Cryptic Antibiotic Biosynthesis Gene Locus from a Human-Pathogenic Nocardia Isolate.</title>
        <authorList>
            <person name="Herisse M."/>
            <person name="Ishida K."/>
            <person name="Porter J.L."/>
            <person name="Howden B."/>
            <person name="Hertweck C."/>
            <person name="Stinear T.P."/>
            <person name="Pidot S.J."/>
        </authorList>
    </citation>
    <scope>NUCLEOTIDE SEQUENCE [LARGE SCALE GENOMIC DNA]</scope>
    <source>
        <strain evidence="2 3">AUSMDU00012717</strain>
    </source>
</reference>
<keyword evidence="3" id="KW-1185">Reference proteome</keyword>
<dbReference type="EMBL" id="CP046172">
    <property type="protein sequence ID" value="QIS15699.1"/>
    <property type="molecule type" value="Genomic_DNA"/>
</dbReference>
<name>A0A6G9YQW4_9NOCA</name>
<evidence type="ECO:0000313" key="3">
    <source>
        <dbReference type="Proteomes" id="UP000503540"/>
    </source>
</evidence>
<proteinExistence type="predicted"/>
<dbReference type="InterPro" id="IPR054186">
    <property type="entry name" value="DUF6891"/>
</dbReference>
<dbReference type="RefSeq" id="WP_167477899.1">
    <property type="nucleotide sequence ID" value="NZ_CP046172.1"/>
</dbReference>
<dbReference type="Pfam" id="PF21831">
    <property type="entry name" value="DUF6891"/>
    <property type="match status" value="1"/>
</dbReference>
<evidence type="ECO:0000259" key="1">
    <source>
        <dbReference type="Pfam" id="PF21831"/>
    </source>
</evidence>
<feature type="domain" description="DUF6891" evidence="1">
    <location>
        <begin position="12"/>
        <end position="220"/>
    </location>
</feature>
<sequence length="227" mass="26191">MLVFEHGDGGIEALERFARQLIIPGFLPLDSVLEYVAEWIADGGRIPLAQAEAATRRIWRERLAEQRNWTEPGDYNRLLLAYADLESQGILARMNFTCCKQCATTEIDFERTAHPNPPDWYRYREWAYVYFHQQDGDRLAEDNPELLFGYSAFRLLPGTPAEIYRRIAAGDRQLEDEVGLRTDTEVGRRIVAAFTRQGLRVSWGGDPDTRIGVRIDAWRKPLPEFDE</sequence>
<gene>
    <name evidence="2" type="ORF">F5544_39400</name>
</gene>
<evidence type="ECO:0000313" key="2">
    <source>
        <dbReference type="EMBL" id="QIS15699.1"/>
    </source>
</evidence>
<dbReference type="AlphaFoldDB" id="A0A6G9YQW4"/>
<dbReference type="Proteomes" id="UP000503540">
    <property type="component" value="Chromosome"/>
</dbReference>
<dbReference type="KEGG" id="nah:F5544_39400"/>
<accession>A0A6G9YQW4</accession>
<protein>
    <recommendedName>
        <fullName evidence="1">DUF6891 domain-containing protein</fullName>
    </recommendedName>
</protein>